<evidence type="ECO:0000313" key="2">
    <source>
        <dbReference type="EMBL" id="MDA4847850.1"/>
    </source>
</evidence>
<keyword evidence="1" id="KW-0732">Signal</keyword>
<evidence type="ECO:0000313" key="3">
    <source>
        <dbReference type="Proteomes" id="UP001148313"/>
    </source>
</evidence>
<reference evidence="2" key="1">
    <citation type="submission" date="2022-11" db="EMBL/GenBank/DDBJ databases">
        <title>Hoeflea poritis sp. nov., isolated from scleractinian coral Porites lutea.</title>
        <authorList>
            <person name="Zhang G."/>
            <person name="Wei Q."/>
            <person name="Cai L."/>
        </authorList>
    </citation>
    <scope>NUCLEOTIDE SEQUENCE</scope>
    <source>
        <strain evidence="2">E7-10</strain>
    </source>
</reference>
<feature type="chain" id="PRO_5045368230" evidence="1">
    <location>
        <begin position="20"/>
        <end position="379"/>
    </location>
</feature>
<dbReference type="Pfam" id="PF16868">
    <property type="entry name" value="NMT1_3"/>
    <property type="match status" value="1"/>
</dbReference>
<dbReference type="Proteomes" id="UP001148313">
    <property type="component" value="Unassembled WGS sequence"/>
</dbReference>
<sequence>MNLKLTALALIAMTTSVSAKDVNLPQDLSWTAFGTTSSGYAQSVGIGQMLDAKYNVSLRIIPGENDVARMIPLQRGQSDICACGIASYFAQEGVLMFADKDWGPQRLYTLFNNVGVNGQTAAIAGDIGVESISDLRGKRVTWIKGSPANNTNMTALLAFGGLTWDDVERVEVPGWKQSIEALLNGQTDASWASTTTGTLSRIAASPRGLMFPNLPHDDAEGWARAQKVAPWFAPSVVEAYVADAGVDGPYEGMNYPYPLFVSTPNIPEDTAYGLTKAIMENFDAIKDAGPSMAGYASDRQILDYIFPVHPAAVAYYKDAGIWTDAHQAHNDMLNKRQDVLEEAWQQMEGSTLDGDAFAAEWMKVRAAELTKAGLPVVFN</sequence>
<keyword evidence="3" id="KW-1185">Reference proteome</keyword>
<dbReference type="PANTHER" id="PTHR42941:SF1">
    <property type="entry name" value="SLL1037 PROTEIN"/>
    <property type="match status" value="1"/>
</dbReference>
<dbReference type="SUPFAM" id="SSF53850">
    <property type="entry name" value="Periplasmic binding protein-like II"/>
    <property type="match status" value="1"/>
</dbReference>
<dbReference type="RefSeq" id="WP_271091693.1">
    <property type="nucleotide sequence ID" value="NZ_JAPJZH010000016.1"/>
</dbReference>
<dbReference type="InterPro" id="IPR011852">
    <property type="entry name" value="TRAP_TAXI"/>
</dbReference>
<evidence type="ECO:0000256" key="1">
    <source>
        <dbReference type="SAM" id="SignalP"/>
    </source>
</evidence>
<feature type="signal peptide" evidence="1">
    <location>
        <begin position="1"/>
        <end position="19"/>
    </location>
</feature>
<name>A0ABT4VT14_9HYPH</name>
<dbReference type="PANTHER" id="PTHR42941">
    <property type="entry name" value="SLL1037 PROTEIN"/>
    <property type="match status" value="1"/>
</dbReference>
<proteinExistence type="predicted"/>
<gene>
    <name evidence="2" type="ORF">OOZ53_21000</name>
</gene>
<dbReference type="Gene3D" id="3.40.190.10">
    <property type="entry name" value="Periplasmic binding protein-like II"/>
    <property type="match status" value="2"/>
</dbReference>
<dbReference type="EMBL" id="JAPJZH010000016">
    <property type="protein sequence ID" value="MDA4847850.1"/>
    <property type="molecule type" value="Genomic_DNA"/>
</dbReference>
<protein>
    <submittedName>
        <fullName evidence="2">TAXI family TRAP transporter solute-binding subunit</fullName>
    </submittedName>
</protein>
<organism evidence="2 3">
    <name type="scientific">Hoeflea poritis</name>
    <dbReference type="NCBI Taxonomy" id="2993659"/>
    <lineage>
        <taxon>Bacteria</taxon>
        <taxon>Pseudomonadati</taxon>
        <taxon>Pseudomonadota</taxon>
        <taxon>Alphaproteobacteria</taxon>
        <taxon>Hyphomicrobiales</taxon>
        <taxon>Rhizobiaceae</taxon>
        <taxon>Hoeflea</taxon>
    </lineage>
</organism>
<dbReference type="NCBIfam" id="TIGR02122">
    <property type="entry name" value="TRAP_TAXI"/>
    <property type="match status" value="1"/>
</dbReference>
<accession>A0ABT4VT14</accession>
<comment type="caution">
    <text evidence="2">The sequence shown here is derived from an EMBL/GenBank/DDBJ whole genome shotgun (WGS) entry which is preliminary data.</text>
</comment>